<evidence type="ECO:0000256" key="2">
    <source>
        <dbReference type="SAM" id="SignalP"/>
    </source>
</evidence>
<dbReference type="Pfam" id="PF25976">
    <property type="entry name" value="LpqB_N"/>
    <property type="match status" value="1"/>
</dbReference>
<feature type="domain" description="GerMN" evidence="3">
    <location>
        <begin position="199"/>
        <end position="289"/>
    </location>
</feature>
<keyword evidence="5" id="KW-1185">Reference proteome</keyword>
<dbReference type="SMART" id="SM00909">
    <property type="entry name" value="Germane"/>
    <property type="match status" value="1"/>
</dbReference>
<evidence type="ECO:0000313" key="4">
    <source>
        <dbReference type="EMBL" id="NYD28509.1"/>
    </source>
</evidence>
<dbReference type="EMBL" id="JACCBF010000001">
    <property type="protein sequence ID" value="NYD28509.1"/>
    <property type="molecule type" value="Genomic_DNA"/>
</dbReference>
<dbReference type="SUPFAM" id="SSF101898">
    <property type="entry name" value="NHL repeat"/>
    <property type="match status" value="1"/>
</dbReference>
<dbReference type="RefSeq" id="WP_179724502.1">
    <property type="nucleotide sequence ID" value="NZ_BAABEF010000001.1"/>
</dbReference>
<sequence>MTRLRAVVVLVLALAVLSGCTSLPTSGPVVQSRGTDRGDTRRASDIDARPPVEGASRTEVVAGFLDAMTAWPVQTSVAKQYLTKEAAAGWNPEQETIIYSDSLPVRESGGFVSVSLTAADRLDSVGAWRGAMGAEELTLDFKVTVQDGEYRITDPPDALVVPASWFRQRYHQVSLYYFDPVAKILVPEPVFVPEGDQLATSLVAGLLAGPPPLAQGVVRSFLPSGLSVGLSVPVSDAGVADISLVGEAQSVTSEQAGLMLAQLAWTLRQDPSVTALRVSVDGSPLPLPGGVAQYSVDAAAAYGPAGPGGGKTLYGISQGRLVSGAQDTDLDPVTGVFGDEGAGLTAIAVSPDNEEVAGVDAGGRRVRLAHVQQSTSEPAAQVLLDGGSYARPTWDHAGRLWVLERRASGAVVWLYDGAQLRTVRVPGITGTRARSLVVSRDGTRLVGVVRVSGQGDEVVGARVFLNGRGQVARAGRPFVVRAPEGSAVIDIAWASPVRVALLTASVPGNLYEVDVVAVDGATVGVDVLSTIVTGEVLGLAASPVEDAPMYAVYARQYVDLVRQEDHEAGPGGLSELDYAG</sequence>
<dbReference type="AlphaFoldDB" id="A0A852RDJ8"/>
<accession>A0A852RDJ8</accession>
<feature type="region of interest" description="Disordered" evidence="1">
    <location>
        <begin position="26"/>
        <end position="52"/>
    </location>
</feature>
<name>A0A852RDJ8_9ACTN</name>
<feature type="signal peptide" evidence="2">
    <location>
        <begin position="1"/>
        <end position="21"/>
    </location>
</feature>
<dbReference type="PROSITE" id="PS51257">
    <property type="entry name" value="PROKAR_LIPOPROTEIN"/>
    <property type="match status" value="1"/>
</dbReference>
<feature type="chain" id="PRO_5039167438" description="GerMN domain-containing protein" evidence="2">
    <location>
        <begin position="22"/>
        <end position="580"/>
    </location>
</feature>
<proteinExistence type="predicted"/>
<reference evidence="4 5" key="1">
    <citation type="submission" date="2020-07" db="EMBL/GenBank/DDBJ databases">
        <title>Sequencing the genomes of 1000 actinobacteria strains.</title>
        <authorList>
            <person name="Klenk H.-P."/>
        </authorList>
    </citation>
    <scope>NUCLEOTIDE SEQUENCE [LARGE SCALE GENOMIC DNA]</scope>
    <source>
        <strain evidence="4 5">DSM 19082</strain>
    </source>
</reference>
<evidence type="ECO:0000259" key="3">
    <source>
        <dbReference type="SMART" id="SM00909"/>
    </source>
</evidence>
<comment type="caution">
    <text evidence="4">The sequence shown here is derived from an EMBL/GenBank/DDBJ whole genome shotgun (WGS) entry which is preliminary data.</text>
</comment>
<dbReference type="InterPro" id="IPR019606">
    <property type="entry name" value="GerMN"/>
</dbReference>
<dbReference type="Pfam" id="PF10646">
    <property type="entry name" value="Germane"/>
    <property type="match status" value="1"/>
</dbReference>
<dbReference type="InterPro" id="IPR018910">
    <property type="entry name" value="LpqB_C"/>
</dbReference>
<protein>
    <recommendedName>
        <fullName evidence="3">GerMN domain-containing protein</fullName>
    </recommendedName>
</protein>
<gene>
    <name evidence="4" type="ORF">BJ958_000055</name>
</gene>
<evidence type="ECO:0000313" key="5">
    <source>
        <dbReference type="Proteomes" id="UP000582231"/>
    </source>
</evidence>
<keyword evidence="2" id="KW-0732">Signal</keyword>
<feature type="compositionally biased region" description="Basic and acidic residues" evidence="1">
    <location>
        <begin position="34"/>
        <end position="50"/>
    </location>
</feature>
<dbReference type="InterPro" id="IPR059026">
    <property type="entry name" value="LpqB_N"/>
</dbReference>
<evidence type="ECO:0000256" key="1">
    <source>
        <dbReference type="SAM" id="MobiDB-lite"/>
    </source>
</evidence>
<dbReference type="Pfam" id="PF10647">
    <property type="entry name" value="Gmad1"/>
    <property type="match status" value="1"/>
</dbReference>
<dbReference type="Proteomes" id="UP000582231">
    <property type="component" value="Unassembled WGS sequence"/>
</dbReference>
<organism evidence="4 5">
    <name type="scientific">Nocardioides kongjuensis</name>
    <dbReference type="NCBI Taxonomy" id="349522"/>
    <lineage>
        <taxon>Bacteria</taxon>
        <taxon>Bacillati</taxon>
        <taxon>Actinomycetota</taxon>
        <taxon>Actinomycetes</taxon>
        <taxon>Propionibacteriales</taxon>
        <taxon>Nocardioidaceae</taxon>
        <taxon>Nocardioides</taxon>
    </lineage>
</organism>